<feature type="transmembrane region" description="Helical" evidence="1">
    <location>
        <begin position="111"/>
        <end position="130"/>
    </location>
</feature>
<keyword evidence="1" id="KW-0472">Membrane</keyword>
<feature type="transmembrane region" description="Helical" evidence="1">
    <location>
        <begin position="83"/>
        <end position="105"/>
    </location>
</feature>
<name>A0A8K0RY15_9HYPO</name>
<dbReference type="Proteomes" id="UP000813427">
    <property type="component" value="Unassembled WGS sequence"/>
</dbReference>
<keyword evidence="3" id="KW-1185">Reference proteome</keyword>
<comment type="caution">
    <text evidence="2">The sequence shown here is derived from an EMBL/GenBank/DDBJ whole genome shotgun (WGS) entry which is preliminary data.</text>
</comment>
<organism evidence="2 3">
    <name type="scientific">Fusarium tricinctum</name>
    <dbReference type="NCBI Taxonomy" id="61284"/>
    <lineage>
        <taxon>Eukaryota</taxon>
        <taxon>Fungi</taxon>
        <taxon>Dikarya</taxon>
        <taxon>Ascomycota</taxon>
        <taxon>Pezizomycotina</taxon>
        <taxon>Sordariomycetes</taxon>
        <taxon>Hypocreomycetidae</taxon>
        <taxon>Hypocreales</taxon>
        <taxon>Nectriaceae</taxon>
        <taxon>Fusarium</taxon>
        <taxon>Fusarium tricinctum species complex</taxon>
    </lineage>
</organism>
<proteinExistence type="predicted"/>
<dbReference type="AlphaFoldDB" id="A0A8K0RY15"/>
<keyword evidence="1" id="KW-0812">Transmembrane</keyword>
<reference evidence="2" key="1">
    <citation type="journal article" date="2021" name="Nat. Commun.">
        <title>Genetic determinants of endophytism in the Arabidopsis root mycobiome.</title>
        <authorList>
            <person name="Mesny F."/>
            <person name="Miyauchi S."/>
            <person name="Thiergart T."/>
            <person name="Pickel B."/>
            <person name="Atanasova L."/>
            <person name="Karlsson M."/>
            <person name="Huettel B."/>
            <person name="Barry K.W."/>
            <person name="Haridas S."/>
            <person name="Chen C."/>
            <person name="Bauer D."/>
            <person name="Andreopoulos W."/>
            <person name="Pangilinan J."/>
            <person name="LaButti K."/>
            <person name="Riley R."/>
            <person name="Lipzen A."/>
            <person name="Clum A."/>
            <person name="Drula E."/>
            <person name="Henrissat B."/>
            <person name="Kohler A."/>
            <person name="Grigoriev I.V."/>
            <person name="Martin F.M."/>
            <person name="Hacquard S."/>
        </authorList>
    </citation>
    <scope>NUCLEOTIDE SEQUENCE</scope>
    <source>
        <strain evidence="2">MPI-SDFR-AT-0068</strain>
    </source>
</reference>
<protein>
    <submittedName>
        <fullName evidence="2">Uncharacterized protein</fullName>
    </submittedName>
</protein>
<sequence>MTPTLLKKMEPFFTLRNKIPIQIVQVILIITVIALSGARLLMPNRPPGRSATMGLGMGAKSLIILSYEILTEHFSRFHRWGSLKAYFILNTMEIVFWAAVAFMMLRGNTNLCVGASCVVGWVVVVLAGILSPMYKYLAVVTYLDWRFFKKNGFPRDVAMRKDTEVSRHLSQESGNDLRTLK</sequence>
<dbReference type="OrthoDB" id="3436860at2759"/>
<feature type="transmembrane region" description="Helical" evidence="1">
    <location>
        <begin position="53"/>
        <end position="71"/>
    </location>
</feature>
<evidence type="ECO:0000313" key="3">
    <source>
        <dbReference type="Proteomes" id="UP000813427"/>
    </source>
</evidence>
<evidence type="ECO:0000256" key="1">
    <source>
        <dbReference type="SAM" id="Phobius"/>
    </source>
</evidence>
<evidence type="ECO:0000313" key="2">
    <source>
        <dbReference type="EMBL" id="KAH7250926.1"/>
    </source>
</evidence>
<feature type="transmembrane region" description="Helical" evidence="1">
    <location>
        <begin position="21"/>
        <end position="41"/>
    </location>
</feature>
<dbReference type="EMBL" id="JAGPXF010000003">
    <property type="protein sequence ID" value="KAH7250926.1"/>
    <property type="molecule type" value="Genomic_DNA"/>
</dbReference>
<keyword evidence="1" id="KW-1133">Transmembrane helix</keyword>
<accession>A0A8K0RY15</accession>
<gene>
    <name evidence="2" type="ORF">BKA59DRAFT_509030</name>
</gene>